<evidence type="ECO:0000256" key="4">
    <source>
        <dbReference type="ARBA" id="ARBA00022475"/>
    </source>
</evidence>
<dbReference type="RefSeq" id="WP_038265199.1">
    <property type="nucleotide sequence ID" value="NZ_FSRH01000002.1"/>
</dbReference>
<keyword evidence="4" id="KW-1003">Cell membrane</keyword>
<evidence type="ECO:0000256" key="7">
    <source>
        <dbReference type="ARBA" id="ARBA00023136"/>
    </source>
</evidence>
<dbReference type="Pfam" id="PF01618">
    <property type="entry name" value="MotA_ExbB"/>
    <property type="match status" value="1"/>
</dbReference>
<proteinExistence type="inferred from homology"/>
<keyword evidence="11" id="KW-1185">Reference proteome</keyword>
<evidence type="ECO:0000256" key="1">
    <source>
        <dbReference type="ARBA" id="ARBA00004651"/>
    </source>
</evidence>
<dbReference type="eggNOG" id="COG1291">
    <property type="taxonomic scope" value="Bacteria"/>
</dbReference>
<comment type="subcellular location">
    <subcellularLocation>
        <location evidence="1">Cell membrane</location>
        <topology evidence="1">Multi-pass membrane protein</topology>
    </subcellularLocation>
</comment>
<dbReference type="PROSITE" id="PS01307">
    <property type="entry name" value="MOTA"/>
    <property type="match status" value="1"/>
</dbReference>
<feature type="transmembrane region" description="Helical" evidence="8">
    <location>
        <begin position="33"/>
        <end position="52"/>
    </location>
</feature>
<accession>A0A069RDN2</accession>
<name>A0A069RDN2_PEPLI</name>
<evidence type="ECO:0000256" key="2">
    <source>
        <dbReference type="ARBA" id="ARBA00008038"/>
    </source>
</evidence>
<evidence type="ECO:0000256" key="5">
    <source>
        <dbReference type="ARBA" id="ARBA00022692"/>
    </source>
</evidence>
<dbReference type="InterPro" id="IPR000540">
    <property type="entry name" value="Flag_MotA_CS"/>
</dbReference>
<dbReference type="STRING" id="1121324.CLIT_11c01980"/>
<feature type="domain" description="MotA/TolQ/ExbB proton channel" evidence="9">
    <location>
        <begin position="99"/>
        <end position="216"/>
    </location>
</feature>
<gene>
    <name evidence="10" type="ORF">CLIT_11c01980</name>
</gene>
<evidence type="ECO:0000256" key="3">
    <source>
        <dbReference type="ARBA" id="ARBA00022448"/>
    </source>
</evidence>
<evidence type="ECO:0000313" key="11">
    <source>
        <dbReference type="Proteomes" id="UP000027946"/>
    </source>
</evidence>
<dbReference type="InterPro" id="IPR047055">
    <property type="entry name" value="MotA-like"/>
</dbReference>
<keyword evidence="3" id="KW-0813">Transport</keyword>
<dbReference type="GO" id="GO:0006935">
    <property type="term" value="P:chemotaxis"/>
    <property type="evidence" value="ECO:0007669"/>
    <property type="project" value="InterPro"/>
</dbReference>
<dbReference type="AlphaFoldDB" id="A0A069RDN2"/>
<dbReference type="Proteomes" id="UP000027946">
    <property type="component" value="Unassembled WGS sequence"/>
</dbReference>
<evidence type="ECO:0000256" key="8">
    <source>
        <dbReference type="SAM" id="Phobius"/>
    </source>
</evidence>
<keyword evidence="6 8" id="KW-1133">Transmembrane helix</keyword>
<dbReference type="PANTHER" id="PTHR30433:SF2">
    <property type="entry name" value="MOTILITY PROTEIN A"/>
    <property type="match status" value="1"/>
</dbReference>
<sequence length="264" mass="28154">MDIASVAGILSGFILIILSIVTSGDIGGFINIPSILVVVGGTIAGTLVAYPLPKFLEIMKIAQKAFQYKNKNMSVVIDEVNDLANKARKEGLLSLEEASENINDDFLKKGIMLVVDGTDPELVKTLLETEVDFIAERHGIGQEVFEAMGAYAPAFGMIGTLIGLVNMLASLDDPSTIGPSMAVALITTFYGSVLANLIFLPLAKKLKFKSGEEILEKQIILEGLLSIQAGENPRIIDEKLKAFLSPSKRQAVASADMAAKVGEA</sequence>
<protein>
    <recommendedName>
        <fullName evidence="9">MotA/TolQ/ExbB proton channel domain-containing protein</fullName>
    </recommendedName>
</protein>
<dbReference type="GO" id="GO:0071978">
    <property type="term" value="P:bacterial-type flagellum-dependent swarming motility"/>
    <property type="evidence" value="ECO:0007669"/>
    <property type="project" value="InterPro"/>
</dbReference>
<dbReference type="InterPro" id="IPR002898">
    <property type="entry name" value="MotA_ExbB_proton_chnl"/>
</dbReference>
<organism evidence="10 11">
    <name type="scientific">Peptoclostridium litorale DSM 5388</name>
    <dbReference type="NCBI Taxonomy" id="1121324"/>
    <lineage>
        <taxon>Bacteria</taxon>
        <taxon>Bacillati</taxon>
        <taxon>Bacillota</taxon>
        <taxon>Clostridia</taxon>
        <taxon>Peptostreptococcales</taxon>
        <taxon>Peptoclostridiaceae</taxon>
        <taxon>Peptoclostridium</taxon>
    </lineage>
</organism>
<keyword evidence="5 8" id="KW-0812">Transmembrane</keyword>
<evidence type="ECO:0000256" key="6">
    <source>
        <dbReference type="ARBA" id="ARBA00022989"/>
    </source>
</evidence>
<dbReference type="EMBL" id="JJMM01000011">
    <property type="protein sequence ID" value="KDR95169.1"/>
    <property type="molecule type" value="Genomic_DNA"/>
</dbReference>
<evidence type="ECO:0000259" key="9">
    <source>
        <dbReference type="Pfam" id="PF01618"/>
    </source>
</evidence>
<comment type="similarity">
    <text evidence="2">Belongs to the MotA family.</text>
</comment>
<feature type="transmembrane region" description="Helical" evidence="8">
    <location>
        <begin position="150"/>
        <end position="169"/>
    </location>
</feature>
<reference evidence="10 11" key="1">
    <citation type="submission" date="2014-03" db="EMBL/GenBank/DDBJ databases">
        <title>Genome sequence of Clostridium litorale W6, DSM 5388.</title>
        <authorList>
            <person name="Poehlein A."/>
            <person name="Jagirdar A."/>
            <person name="Khonsari B."/>
            <person name="Chibani C.M."/>
            <person name="Gutierrez Gutierrez D.A."/>
            <person name="Davydova E."/>
            <person name="Alghaithi H.S."/>
            <person name="Nair K.P."/>
            <person name="Dhamotharan K."/>
            <person name="Chandran L."/>
            <person name="G W."/>
            <person name="Daniel R."/>
        </authorList>
    </citation>
    <scope>NUCLEOTIDE SEQUENCE [LARGE SCALE GENOMIC DNA]</scope>
    <source>
        <strain evidence="10 11">W6</strain>
    </source>
</reference>
<dbReference type="OrthoDB" id="9806929at2"/>
<dbReference type="GO" id="GO:0005886">
    <property type="term" value="C:plasma membrane"/>
    <property type="evidence" value="ECO:0007669"/>
    <property type="project" value="UniProtKB-SubCell"/>
</dbReference>
<keyword evidence="7 8" id="KW-0472">Membrane</keyword>
<evidence type="ECO:0000313" key="10">
    <source>
        <dbReference type="EMBL" id="KDR95169.1"/>
    </source>
</evidence>
<comment type="caution">
    <text evidence="10">The sequence shown here is derived from an EMBL/GenBank/DDBJ whole genome shotgun (WGS) entry which is preliminary data.</text>
</comment>
<feature type="transmembrane region" description="Helical" evidence="8">
    <location>
        <begin position="181"/>
        <end position="200"/>
    </location>
</feature>
<dbReference type="PANTHER" id="PTHR30433">
    <property type="entry name" value="CHEMOTAXIS PROTEIN MOTA"/>
    <property type="match status" value="1"/>
</dbReference>